<keyword evidence="2" id="KW-0732">Signal</keyword>
<feature type="region of interest" description="Disordered" evidence="1">
    <location>
        <begin position="218"/>
        <end position="261"/>
    </location>
</feature>
<feature type="region of interest" description="Disordered" evidence="1">
    <location>
        <begin position="131"/>
        <end position="181"/>
    </location>
</feature>
<evidence type="ECO:0000313" key="3">
    <source>
        <dbReference type="EMBL" id="KAK4233829.1"/>
    </source>
</evidence>
<dbReference type="EMBL" id="MU860467">
    <property type="protein sequence ID" value="KAK4233829.1"/>
    <property type="molecule type" value="Genomic_DNA"/>
</dbReference>
<evidence type="ECO:0000313" key="4">
    <source>
        <dbReference type="Proteomes" id="UP001303760"/>
    </source>
</evidence>
<name>A0AAN7C1W7_9PEZI</name>
<feature type="compositionally biased region" description="Low complexity" evidence="1">
    <location>
        <begin position="132"/>
        <end position="176"/>
    </location>
</feature>
<comment type="caution">
    <text evidence="3">The sequence shown here is derived from an EMBL/GenBank/DDBJ whole genome shotgun (WGS) entry which is preliminary data.</text>
</comment>
<accession>A0AAN7C1W7</accession>
<sequence>MRQHHICISILQLLASASAQEYQFFRWNVPGANLAADNVDRRQSPPPGYHPEFGSCGSGRTCEDACGPNWISCQASTSLSLFCYNQADLNQTCCENGSGRACDNGYYCAWQEFGGRVWCCENGQSLEECGVPPLSSSTTTTNLPTSSGNPGSPTSTSGPPKSGSPSGSTTEPGTLSATNSQCPASTVTSWATTTVTSTYSFAAITVTVTIPGPGCEYSSATSSPHGGPSGSTSVSGTITDPASPSSTSYRPPTSNTTSTQTVVTAGSRTLNANPLIIGLVLIPLLWL</sequence>
<protein>
    <submittedName>
        <fullName evidence="3">Uncharacterized protein</fullName>
    </submittedName>
</protein>
<proteinExistence type="predicted"/>
<feature type="signal peptide" evidence="2">
    <location>
        <begin position="1"/>
        <end position="19"/>
    </location>
</feature>
<dbReference type="AlphaFoldDB" id="A0AAN7C1W7"/>
<dbReference type="Proteomes" id="UP001303760">
    <property type="component" value="Unassembled WGS sequence"/>
</dbReference>
<evidence type="ECO:0000256" key="2">
    <source>
        <dbReference type="SAM" id="SignalP"/>
    </source>
</evidence>
<reference evidence="3" key="1">
    <citation type="journal article" date="2023" name="Mol. Phylogenet. Evol.">
        <title>Genome-scale phylogeny and comparative genomics of the fungal order Sordariales.</title>
        <authorList>
            <person name="Hensen N."/>
            <person name="Bonometti L."/>
            <person name="Westerberg I."/>
            <person name="Brannstrom I.O."/>
            <person name="Guillou S."/>
            <person name="Cros-Aarteil S."/>
            <person name="Calhoun S."/>
            <person name="Haridas S."/>
            <person name="Kuo A."/>
            <person name="Mondo S."/>
            <person name="Pangilinan J."/>
            <person name="Riley R."/>
            <person name="LaButti K."/>
            <person name="Andreopoulos B."/>
            <person name="Lipzen A."/>
            <person name="Chen C."/>
            <person name="Yan M."/>
            <person name="Daum C."/>
            <person name="Ng V."/>
            <person name="Clum A."/>
            <person name="Steindorff A."/>
            <person name="Ohm R.A."/>
            <person name="Martin F."/>
            <person name="Silar P."/>
            <person name="Natvig D.O."/>
            <person name="Lalanne C."/>
            <person name="Gautier V."/>
            <person name="Ament-Velasquez S.L."/>
            <person name="Kruys A."/>
            <person name="Hutchinson M.I."/>
            <person name="Powell A.J."/>
            <person name="Barry K."/>
            <person name="Miller A.N."/>
            <person name="Grigoriev I.V."/>
            <person name="Debuchy R."/>
            <person name="Gladieux P."/>
            <person name="Hiltunen Thoren M."/>
            <person name="Johannesson H."/>
        </authorList>
    </citation>
    <scope>NUCLEOTIDE SEQUENCE</scope>
    <source>
        <strain evidence="3">CBS 532.94</strain>
    </source>
</reference>
<keyword evidence="4" id="KW-1185">Reference proteome</keyword>
<feature type="chain" id="PRO_5042838336" evidence="2">
    <location>
        <begin position="20"/>
        <end position="287"/>
    </location>
</feature>
<gene>
    <name evidence="3" type="ORF">C8A03DRAFT_47713</name>
</gene>
<reference evidence="3" key="2">
    <citation type="submission" date="2023-05" db="EMBL/GenBank/DDBJ databases">
        <authorList>
            <consortium name="Lawrence Berkeley National Laboratory"/>
            <person name="Steindorff A."/>
            <person name="Hensen N."/>
            <person name="Bonometti L."/>
            <person name="Westerberg I."/>
            <person name="Brannstrom I.O."/>
            <person name="Guillou S."/>
            <person name="Cros-Aarteil S."/>
            <person name="Calhoun S."/>
            <person name="Haridas S."/>
            <person name="Kuo A."/>
            <person name="Mondo S."/>
            <person name="Pangilinan J."/>
            <person name="Riley R."/>
            <person name="Labutti K."/>
            <person name="Andreopoulos B."/>
            <person name="Lipzen A."/>
            <person name="Chen C."/>
            <person name="Yanf M."/>
            <person name="Daum C."/>
            <person name="Ng V."/>
            <person name="Clum A."/>
            <person name="Ohm R."/>
            <person name="Martin F."/>
            <person name="Silar P."/>
            <person name="Natvig D."/>
            <person name="Lalanne C."/>
            <person name="Gautier V."/>
            <person name="Ament-Velasquez S.L."/>
            <person name="Kruys A."/>
            <person name="Hutchinson M.I."/>
            <person name="Powell A.J."/>
            <person name="Barry K."/>
            <person name="Miller A.N."/>
            <person name="Grigoriev I.V."/>
            <person name="Debuchy R."/>
            <person name="Gladieux P."/>
            <person name="Thoren M.H."/>
            <person name="Johannesson H."/>
        </authorList>
    </citation>
    <scope>NUCLEOTIDE SEQUENCE</scope>
    <source>
        <strain evidence="3">CBS 532.94</strain>
    </source>
</reference>
<organism evidence="3 4">
    <name type="scientific">Achaetomium macrosporum</name>
    <dbReference type="NCBI Taxonomy" id="79813"/>
    <lineage>
        <taxon>Eukaryota</taxon>
        <taxon>Fungi</taxon>
        <taxon>Dikarya</taxon>
        <taxon>Ascomycota</taxon>
        <taxon>Pezizomycotina</taxon>
        <taxon>Sordariomycetes</taxon>
        <taxon>Sordariomycetidae</taxon>
        <taxon>Sordariales</taxon>
        <taxon>Chaetomiaceae</taxon>
        <taxon>Achaetomium</taxon>
    </lineage>
</organism>
<evidence type="ECO:0000256" key="1">
    <source>
        <dbReference type="SAM" id="MobiDB-lite"/>
    </source>
</evidence>